<evidence type="ECO:0000313" key="3">
    <source>
        <dbReference type="Proteomes" id="UP000321331"/>
    </source>
</evidence>
<keyword evidence="1" id="KW-1133">Transmembrane helix</keyword>
<gene>
    <name evidence="2" type="ORF">FocTR4_00002410</name>
</gene>
<feature type="transmembrane region" description="Helical" evidence="1">
    <location>
        <begin position="12"/>
        <end position="37"/>
    </location>
</feature>
<protein>
    <submittedName>
        <fullName evidence="2">Uncharacterized protein</fullName>
    </submittedName>
</protein>
<sequence>MLKNLAVILSAFSRVVLIIVFILYLLIYLLVSFSLCYTDFYSKSFSGLVREVRSLRGRGR</sequence>
<dbReference type="AlphaFoldDB" id="A0A5C6TC81"/>
<accession>A0A5C6TC81</accession>
<evidence type="ECO:0000313" key="2">
    <source>
        <dbReference type="EMBL" id="TXC07768.1"/>
    </source>
</evidence>
<organism evidence="2 3">
    <name type="scientific">Fusarium oxysporum f. sp. cubense</name>
    <dbReference type="NCBI Taxonomy" id="61366"/>
    <lineage>
        <taxon>Eukaryota</taxon>
        <taxon>Fungi</taxon>
        <taxon>Dikarya</taxon>
        <taxon>Ascomycota</taxon>
        <taxon>Pezizomycotina</taxon>
        <taxon>Sordariomycetes</taxon>
        <taxon>Hypocreomycetidae</taxon>
        <taxon>Hypocreales</taxon>
        <taxon>Nectriaceae</taxon>
        <taxon>Fusarium</taxon>
        <taxon>Fusarium oxysporum species complex</taxon>
    </lineage>
</organism>
<dbReference type="Proteomes" id="UP000321331">
    <property type="component" value="Unassembled WGS sequence"/>
</dbReference>
<evidence type="ECO:0000256" key="1">
    <source>
        <dbReference type="SAM" id="Phobius"/>
    </source>
</evidence>
<keyword evidence="1" id="KW-0472">Membrane</keyword>
<dbReference type="EMBL" id="VMNF01000005">
    <property type="protein sequence ID" value="TXC07768.1"/>
    <property type="molecule type" value="Genomic_DNA"/>
</dbReference>
<comment type="caution">
    <text evidence="2">The sequence shown here is derived from an EMBL/GenBank/DDBJ whole genome shotgun (WGS) entry which is preliminary data.</text>
</comment>
<reference evidence="2 3" key="1">
    <citation type="submission" date="2019-07" db="EMBL/GenBank/DDBJ databases">
        <title>The First High-Quality Draft Genome Sequence of the Causal Agent of the Current Panama Disease Epidemic.</title>
        <authorList>
            <person name="Warmington R.J."/>
            <person name="Kay W."/>
            <person name="Jeffries A."/>
            <person name="Bebber D."/>
            <person name="Moore K."/>
            <person name="Studholme D.J."/>
        </authorList>
    </citation>
    <scope>NUCLEOTIDE SEQUENCE [LARGE SCALE GENOMIC DNA]</scope>
    <source>
        <strain evidence="2 3">TR4</strain>
    </source>
</reference>
<proteinExistence type="predicted"/>
<name>A0A5C6TC81_FUSOC</name>
<keyword evidence="1" id="KW-0812">Transmembrane</keyword>